<evidence type="ECO:0000256" key="3">
    <source>
        <dbReference type="ARBA" id="ARBA00022692"/>
    </source>
</evidence>
<dbReference type="GO" id="GO:0005886">
    <property type="term" value="C:plasma membrane"/>
    <property type="evidence" value="ECO:0007669"/>
    <property type="project" value="TreeGrafter"/>
</dbReference>
<keyword evidence="8" id="KW-1185">Reference proteome</keyword>
<evidence type="ECO:0000256" key="5">
    <source>
        <dbReference type="ARBA" id="ARBA00023136"/>
    </source>
</evidence>
<sequence>MNIAKTSRILVIFVAISGCFSVLFGAWLSHAAQSLVAEQLHRVEIAHQYQMLHTLALLAVIVWYKVDNTKLLLFSALSFATGILLFCGSLYLKSFFSLSTIGNLAPLGGILLALGWLLLIFVGKNKL</sequence>
<accession>A0A7X0TUA7</accession>
<dbReference type="RefSeq" id="WP_221435218.1">
    <property type="nucleotide sequence ID" value="NZ_AP027362.1"/>
</dbReference>
<evidence type="ECO:0000256" key="1">
    <source>
        <dbReference type="ARBA" id="ARBA00004141"/>
    </source>
</evidence>
<comment type="caution">
    <text evidence="7">The sequence shown here is derived from an EMBL/GenBank/DDBJ whole genome shotgun (WGS) entry which is preliminary data.</text>
</comment>
<dbReference type="PROSITE" id="PS51257">
    <property type="entry name" value="PROKAR_LIPOPROTEIN"/>
    <property type="match status" value="1"/>
</dbReference>
<reference evidence="7 8" key="1">
    <citation type="submission" date="2020-08" db="EMBL/GenBank/DDBJ databases">
        <title>Genomic Encyclopedia of Type Strains, Phase IV (KMG-IV): sequencing the most valuable type-strain genomes for metagenomic binning, comparative biology and taxonomic classification.</title>
        <authorList>
            <person name="Goeker M."/>
        </authorList>
    </citation>
    <scope>NUCLEOTIDE SEQUENCE [LARGE SCALE GENOMIC DNA]</scope>
    <source>
        <strain evidence="7 8">DSM 26287</strain>
    </source>
</reference>
<feature type="transmembrane region" description="Helical" evidence="6">
    <location>
        <begin position="71"/>
        <end position="92"/>
    </location>
</feature>
<keyword evidence="4 6" id="KW-1133">Transmembrane helix</keyword>
<feature type="transmembrane region" description="Helical" evidence="6">
    <location>
        <begin position="47"/>
        <end position="64"/>
    </location>
</feature>
<dbReference type="Pfam" id="PF04241">
    <property type="entry name" value="DUF423"/>
    <property type="match status" value="1"/>
</dbReference>
<evidence type="ECO:0000313" key="7">
    <source>
        <dbReference type="EMBL" id="MBB6544126.1"/>
    </source>
</evidence>
<evidence type="ECO:0000256" key="6">
    <source>
        <dbReference type="SAM" id="Phobius"/>
    </source>
</evidence>
<evidence type="ECO:0000313" key="8">
    <source>
        <dbReference type="Proteomes" id="UP000537141"/>
    </source>
</evidence>
<dbReference type="Proteomes" id="UP000537141">
    <property type="component" value="Unassembled WGS sequence"/>
</dbReference>
<comment type="subcellular location">
    <subcellularLocation>
        <location evidence="1">Membrane</location>
        <topology evidence="1">Multi-pass membrane protein</topology>
    </subcellularLocation>
</comment>
<keyword evidence="5 6" id="KW-0472">Membrane</keyword>
<protein>
    <submittedName>
        <fullName evidence="7">Uncharacterized membrane protein YgdD (TMEM256/DUF423 family)</fullName>
    </submittedName>
</protein>
<dbReference type="InterPro" id="IPR006696">
    <property type="entry name" value="DUF423"/>
</dbReference>
<dbReference type="PANTHER" id="PTHR43461">
    <property type="entry name" value="TRANSMEMBRANE PROTEIN 256"/>
    <property type="match status" value="1"/>
</dbReference>
<name>A0A7X0TUA7_9GAMM</name>
<dbReference type="PANTHER" id="PTHR43461:SF1">
    <property type="entry name" value="TRANSMEMBRANE PROTEIN 256"/>
    <property type="match status" value="1"/>
</dbReference>
<organism evidence="7 8">
    <name type="scientific">Thalassotalea piscium</name>
    <dbReference type="NCBI Taxonomy" id="1230533"/>
    <lineage>
        <taxon>Bacteria</taxon>
        <taxon>Pseudomonadati</taxon>
        <taxon>Pseudomonadota</taxon>
        <taxon>Gammaproteobacteria</taxon>
        <taxon>Alteromonadales</taxon>
        <taxon>Colwelliaceae</taxon>
        <taxon>Thalassotalea</taxon>
    </lineage>
</organism>
<comment type="similarity">
    <text evidence="2">Belongs to the UPF0382 family.</text>
</comment>
<dbReference type="AlphaFoldDB" id="A0A7X0TUA7"/>
<dbReference type="EMBL" id="JACHHU010000024">
    <property type="protein sequence ID" value="MBB6544126.1"/>
    <property type="molecule type" value="Genomic_DNA"/>
</dbReference>
<proteinExistence type="inferred from homology"/>
<gene>
    <name evidence="7" type="ORF">HNQ55_002650</name>
</gene>
<feature type="transmembrane region" description="Helical" evidence="6">
    <location>
        <begin position="104"/>
        <end position="122"/>
    </location>
</feature>
<evidence type="ECO:0000256" key="2">
    <source>
        <dbReference type="ARBA" id="ARBA00009694"/>
    </source>
</evidence>
<keyword evidence="3 6" id="KW-0812">Transmembrane</keyword>
<evidence type="ECO:0000256" key="4">
    <source>
        <dbReference type="ARBA" id="ARBA00022989"/>
    </source>
</evidence>